<reference evidence="8" key="1">
    <citation type="journal article" date="2019" name="Int. J. Syst. Evol. Microbiol.">
        <title>The Global Catalogue of Microorganisms (GCM) 10K type strain sequencing project: providing services to taxonomists for standard genome sequencing and annotation.</title>
        <authorList>
            <consortium name="The Broad Institute Genomics Platform"/>
            <consortium name="The Broad Institute Genome Sequencing Center for Infectious Disease"/>
            <person name="Wu L."/>
            <person name="Ma J."/>
        </authorList>
    </citation>
    <scope>NUCLEOTIDE SEQUENCE [LARGE SCALE GENOMIC DNA]</scope>
    <source>
        <strain evidence="8">NBRC 101365</strain>
    </source>
</reference>
<evidence type="ECO:0000256" key="4">
    <source>
        <dbReference type="SAM" id="MobiDB-lite"/>
    </source>
</evidence>
<dbReference type="SUPFAM" id="SSF46785">
    <property type="entry name" value="Winged helix' DNA-binding domain"/>
    <property type="match status" value="1"/>
</dbReference>
<dbReference type="PANTHER" id="PTHR43712:SF2">
    <property type="entry name" value="O-METHYLTRANSFERASE CICE"/>
    <property type="match status" value="1"/>
</dbReference>
<dbReference type="Gene3D" id="1.10.10.10">
    <property type="entry name" value="Winged helix-like DNA-binding domain superfamily/Winged helix DNA-binding domain"/>
    <property type="match status" value="1"/>
</dbReference>
<organism evidence="7 8">
    <name type="scientific">Labrys miyagiensis</name>
    <dbReference type="NCBI Taxonomy" id="346912"/>
    <lineage>
        <taxon>Bacteria</taxon>
        <taxon>Pseudomonadati</taxon>
        <taxon>Pseudomonadota</taxon>
        <taxon>Alphaproteobacteria</taxon>
        <taxon>Hyphomicrobiales</taxon>
        <taxon>Xanthobacteraceae</taxon>
        <taxon>Labrys</taxon>
    </lineage>
</organism>
<dbReference type="InterPro" id="IPR036388">
    <property type="entry name" value="WH-like_DNA-bd_sf"/>
</dbReference>
<comment type="caution">
    <text evidence="7">The sequence shown here is derived from an EMBL/GenBank/DDBJ whole genome shotgun (WGS) entry which is preliminary data.</text>
</comment>
<dbReference type="InterPro" id="IPR012967">
    <property type="entry name" value="COMT_dimerisation"/>
</dbReference>
<feature type="domain" description="O-methyltransferase dimerisation" evidence="6">
    <location>
        <begin position="33"/>
        <end position="107"/>
    </location>
</feature>
<dbReference type="SUPFAM" id="SSF53335">
    <property type="entry name" value="S-adenosyl-L-methionine-dependent methyltransferases"/>
    <property type="match status" value="1"/>
</dbReference>
<dbReference type="EMBL" id="BSPC01000075">
    <property type="protein sequence ID" value="GLS23521.1"/>
    <property type="molecule type" value="Genomic_DNA"/>
</dbReference>
<dbReference type="PIRSF" id="PIRSF005739">
    <property type="entry name" value="O-mtase"/>
    <property type="match status" value="1"/>
</dbReference>
<dbReference type="Pfam" id="PF08100">
    <property type="entry name" value="Dimerisation"/>
    <property type="match status" value="1"/>
</dbReference>
<dbReference type="PROSITE" id="PS51683">
    <property type="entry name" value="SAM_OMT_II"/>
    <property type="match status" value="1"/>
</dbReference>
<feature type="compositionally biased region" description="Polar residues" evidence="4">
    <location>
        <begin position="1"/>
        <end position="17"/>
    </location>
</feature>
<evidence type="ECO:0000256" key="2">
    <source>
        <dbReference type="ARBA" id="ARBA00022679"/>
    </source>
</evidence>
<keyword evidence="8" id="KW-1185">Reference proteome</keyword>
<feature type="region of interest" description="Disordered" evidence="4">
    <location>
        <begin position="1"/>
        <end position="24"/>
    </location>
</feature>
<keyword evidence="2" id="KW-0808">Transferase</keyword>
<dbReference type="RefSeq" id="WP_284316453.1">
    <property type="nucleotide sequence ID" value="NZ_BSPC01000075.1"/>
</dbReference>
<gene>
    <name evidence="7" type="ORF">GCM10007874_65420</name>
</gene>
<dbReference type="InterPro" id="IPR036390">
    <property type="entry name" value="WH_DNA-bd_sf"/>
</dbReference>
<evidence type="ECO:0000259" key="5">
    <source>
        <dbReference type="Pfam" id="PF00891"/>
    </source>
</evidence>
<sequence length="357" mass="37971">MDDTIELSSTKEPSSIPDSPASEAPPAHVQLIQMVTGHWVSSVIYAAAKLDLADHLAAGPRSAEELAGPLGAHAPSLHRFMRCLAGLGVLSERPGQRFALTDLGEALKTGAPGSARASILTIGSPWFGGAFDEIVYSIQTGKTGFEKTQGMPAFEYLSRHPEAASLFSETMVGVHGQEPPAVAEAYDFSAFHTVVDVGGATGNLLAAILARHQGPRGILFDRPYVVGDATALLEARGVADRVTIEAGDFFETVPAGADAYVLSHIIHDWNEAQCLAILARVRKAMKPEGRLLLVEMVLPAGDTPHFGKLLDMVMLVLPGGQERTEEEYRPLLAKAGFRLTRVIPTHSAVSIVEAVQA</sequence>
<dbReference type="GO" id="GO:0008168">
    <property type="term" value="F:methyltransferase activity"/>
    <property type="evidence" value="ECO:0007669"/>
    <property type="project" value="UniProtKB-KW"/>
</dbReference>
<dbReference type="InterPro" id="IPR016461">
    <property type="entry name" value="COMT-like"/>
</dbReference>
<keyword evidence="1 7" id="KW-0489">Methyltransferase</keyword>
<dbReference type="Proteomes" id="UP001156882">
    <property type="component" value="Unassembled WGS sequence"/>
</dbReference>
<evidence type="ECO:0000256" key="3">
    <source>
        <dbReference type="ARBA" id="ARBA00022691"/>
    </source>
</evidence>
<accession>A0ABQ6CT68</accession>
<protein>
    <submittedName>
        <fullName evidence="7">Methyltransferase</fullName>
    </submittedName>
</protein>
<dbReference type="CDD" id="cd02440">
    <property type="entry name" value="AdoMet_MTases"/>
    <property type="match status" value="1"/>
</dbReference>
<evidence type="ECO:0000256" key="1">
    <source>
        <dbReference type="ARBA" id="ARBA00022603"/>
    </source>
</evidence>
<name>A0ABQ6CT68_9HYPH</name>
<dbReference type="Pfam" id="PF00891">
    <property type="entry name" value="Methyltransf_2"/>
    <property type="match status" value="1"/>
</dbReference>
<dbReference type="InterPro" id="IPR029063">
    <property type="entry name" value="SAM-dependent_MTases_sf"/>
</dbReference>
<evidence type="ECO:0000313" key="7">
    <source>
        <dbReference type="EMBL" id="GLS23521.1"/>
    </source>
</evidence>
<evidence type="ECO:0000259" key="6">
    <source>
        <dbReference type="Pfam" id="PF08100"/>
    </source>
</evidence>
<evidence type="ECO:0000313" key="8">
    <source>
        <dbReference type="Proteomes" id="UP001156882"/>
    </source>
</evidence>
<proteinExistence type="predicted"/>
<dbReference type="Gene3D" id="3.40.50.150">
    <property type="entry name" value="Vaccinia Virus protein VP39"/>
    <property type="match status" value="1"/>
</dbReference>
<keyword evidence="3" id="KW-0949">S-adenosyl-L-methionine</keyword>
<dbReference type="InterPro" id="IPR001077">
    <property type="entry name" value="COMT_C"/>
</dbReference>
<dbReference type="GO" id="GO:0032259">
    <property type="term" value="P:methylation"/>
    <property type="evidence" value="ECO:0007669"/>
    <property type="project" value="UniProtKB-KW"/>
</dbReference>
<dbReference type="PANTHER" id="PTHR43712">
    <property type="entry name" value="PUTATIVE (AFU_ORTHOLOGUE AFUA_4G14580)-RELATED"/>
    <property type="match status" value="1"/>
</dbReference>
<feature type="domain" description="O-methyltransferase C-terminal" evidence="5">
    <location>
        <begin position="137"/>
        <end position="338"/>
    </location>
</feature>